<keyword evidence="4" id="KW-0653">Protein transport</keyword>
<evidence type="ECO:0000256" key="1">
    <source>
        <dbReference type="ARBA" id="ARBA00004240"/>
    </source>
</evidence>
<evidence type="ECO:0000256" key="2">
    <source>
        <dbReference type="ARBA" id="ARBA00022448"/>
    </source>
</evidence>
<organism evidence="6 7">
    <name type="scientific">Australozyma saopauloensis</name>
    <dbReference type="NCBI Taxonomy" id="291208"/>
    <lineage>
        <taxon>Eukaryota</taxon>
        <taxon>Fungi</taxon>
        <taxon>Dikarya</taxon>
        <taxon>Ascomycota</taxon>
        <taxon>Saccharomycotina</taxon>
        <taxon>Pichiomycetes</taxon>
        <taxon>Metschnikowiaceae</taxon>
        <taxon>Australozyma</taxon>
    </lineage>
</organism>
<evidence type="ECO:0000256" key="4">
    <source>
        <dbReference type="ARBA" id="ARBA00022927"/>
    </source>
</evidence>
<reference evidence="6 7" key="1">
    <citation type="submission" date="2023-10" db="EMBL/GenBank/DDBJ databases">
        <title>Draft Genome Sequence of Candida saopaulonensis from a very Premature Infant with Sepsis.</title>
        <authorList>
            <person name="Ning Y."/>
            <person name="Dai R."/>
            <person name="Xiao M."/>
            <person name="Xu Y."/>
            <person name="Yan Q."/>
            <person name="Zhang L."/>
        </authorList>
    </citation>
    <scope>NUCLEOTIDE SEQUENCE [LARGE SCALE GENOMIC DNA]</scope>
    <source>
        <strain evidence="6 7">19XY460</strain>
    </source>
</reference>
<dbReference type="Pfam" id="PF08314">
    <property type="entry name" value="Sec39"/>
    <property type="match status" value="1"/>
</dbReference>
<keyword evidence="3" id="KW-0256">Endoplasmic reticulum</keyword>
<dbReference type="RefSeq" id="XP_062878001.1">
    <property type="nucleotide sequence ID" value="XM_063021931.1"/>
</dbReference>
<dbReference type="PANTHER" id="PTHR40787">
    <property type="entry name" value="SECRETED PROTEIN"/>
    <property type="match status" value="1"/>
</dbReference>
<feature type="domain" description="Sec39" evidence="5">
    <location>
        <begin position="148"/>
        <end position="742"/>
    </location>
</feature>
<keyword evidence="7" id="KW-1185">Reference proteome</keyword>
<dbReference type="GeneID" id="88174005"/>
<evidence type="ECO:0000313" key="7">
    <source>
        <dbReference type="Proteomes" id="UP001338582"/>
    </source>
</evidence>
<dbReference type="PANTHER" id="PTHR40787:SF3">
    <property type="entry name" value="PROTEIN TRANSPORT PROTEIN SEC39"/>
    <property type="match status" value="1"/>
</dbReference>
<accession>A0AAX4HAS0</accession>
<dbReference type="GO" id="GO:0006890">
    <property type="term" value="P:retrograde vesicle-mediated transport, Golgi to endoplasmic reticulum"/>
    <property type="evidence" value="ECO:0007669"/>
    <property type="project" value="InterPro"/>
</dbReference>
<name>A0AAX4HAS0_9ASCO</name>
<dbReference type="EMBL" id="CP138896">
    <property type="protein sequence ID" value="WPK25619.1"/>
    <property type="molecule type" value="Genomic_DNA"/>
</dbReference>
<proteinExistence type="predicted"/>
<protein>
    <recommendedName>
        <fullName evidence="5">Sec39 domain-containing protein</fullName>
    </recommendedName>
</protein>
<dbReference type="InterPro" id="IPR013244">
    <property type="entry name" value="Sec39_domain"/>
</dbReference>
<keyword evidence="2" id="KW-0813">Transport</keyword>
<dbReference type="KEGG" id="asau:88174005"/>
<evidence type="ECO:0000259" key="5">
    <source>
        <dbReference type="Pfam" id="PF08314"/>
    </source>
</evidence>
<dbReference type="GO" id="GO:0005783">
    <property type="term" value="C:endoplasmic reticulum"/>
    <property type="evidence" value="ECO:0007669"/>
    <property type="project" value="UniProtKB-SubCell"/>
</dbReference>
<dbReference type="AlphaFoldDB" id="A0AAX4HAS0"/>
<evidence type="ECO:0000313" key="6">
    <source>
        <dbReference type="EMBL" id="WPK25619.1"/>
    </source>
</evidence>
<comment type="subcellular location">
    <subcellularLocation>
        <location evidence="1">Endoplasmic reticulum</location>
    </subcellularLocation>
</comment>
<gene>
    <name evidence="6" type="ORF">PUMCH_002941</name>
</gene>
<evidence type="ECO:0000256" key="3">
    <source>
        <dbReference type="ARBA" id="ARBA00022824"/>
    </source>
</evidence>
<sequence length="827" mass="93725">MPGPELADADARLYVLFVMATLQNPESIESIFARIGPISASSSFHFTTPQNLLNILLSYTTPVSVSPFKCATIASELIASLVDTPEVQSENLYEDIQNSIQWLEQKLGDDSLQLKGDGAYVEAAKELSKDAREKASHYGFEYQGQGQQLSFAFAKAKTLQLSAYLPDLSSCEPLFDTLSGYAPFEAWHNGIVRPYLYFWKNHASLDNGIALPRLYLQLETHFEQFNFLISPLDLASVSISEKLSISLYLENVILPLSVYHENDLNPLSSWLVTTHSNWKLSSTFEYWNQVFIAIFSFHTYKGDTFTVDACITLVRHFVSGGLYYGLQLERSLGSVEKIRILEHIEKTTAFLIDKLHIHSTLQSNNLRLLQSSETTSYAEFTSQPNVIELLNSSYELVLVSLHEMASTCSVLFPYSGFTIRRYLELKEMEEVDLDSIKREVFAIFLHVTDKNYTELCKALDLFCDVFLHTRNEERKKIDAIVFERLMDAKKFTLASTRLNPTEHLLNNETYLEIAISKLWANFNSASTLDEVLAVSLPTKLCLDIIEQINSGARASDNLVNTVVGLKHLFRALGLLKNFKFYLQRGRSVTPKDIIDKLTRVDAEESFTPMSLVSVILEQNKKAYLVHEKLYKITTDLALFIGFDDSWVSFYKVRCACIESALIERDFNFAYKQSKELLSHAAEQNKTQTLNEVWLIFYQVGKFVPREWLDDFDPKVHKQKIEILTKQREIVSLALKYIRPSQLSGDNSRLLVGQFCNINAAIDSWYTEENQHQNDGVSSAMQSAQTTLQENLSGLVKEAAQSKNQASEKISNLLVSGLGWAIGANANR</sequence>
<dbReference type="Proteomes" id="UP001338582">
    <property type="component" value="Chromosome 3"/>
</dbReference>
<dbReference type="GO" id="GO:0015031">
    <property type="term" value="P:protein transport"/>
    <property type="evidence" value="ECO:0007669"/>
    <property type="project" value="UniProtKB-KW"/>
</dbReference>